<accession>A0A0J9R0Q7</accession>
<evidence type="ECO:0000313" key="6">
    <source>
        <dbReference type="EMBL" id="KMY89736.1"/>
    </source>
</evidence>
<dbReference type="PROSITE" id="PS51257">
    <property type="entry name" value="PROKAR_LIPOPROTEIN"/>
    <property type="match status" value="1"/>
</dbReference>
<dbReference type="AlphaFoldDB" id="A0A0J9R0Q7"/>
<evidence type="ECO:0000256" key="4">
    <source>
        <dbReference type="SAM" id="SignalP"/>
    </source>
</evidence>
<comment type="subcellular location">
    <subcellularLocation>
        <location evidence="1">Secreted</location>
    </subcellularLocation>
</comment>
<keyword evidence="3 4" id="KW-0732">Signal</keyword>
<proteinExistence type="predicted"/>
<protein>
    <recommendedName>
        <fullName evidence="5">VM domain-containing protein</fullName>
    </recommendedName>
</protein>
<evidence type="ECO:0000256" key="2">
    <source>
        <dbReference type="ARBA" id="ARBA00022525"/>
    </source>
</evidence>
<keyword evidence="2" id="KW-0964">Secreted</keyword>
<organism evidence="6">
    <name type="scientific">Drosophila simulans</name>
    <name type="common">Fruit fly</name>
    <dbReference type="NCBI Taxonomy" id="7240"/>
    <lineage>
        <taxon>Eukaryota</taxon>
        <taxon>Metazoa</taxon>
        <taxon>Ecdysozoa</taxon>
        <taxon>Arthropoda</taxon>
        <taxon>Hexapoda</taxon>
        <taxon>Insecta</taxon>
        <taxon>Pterygota</taxon>
        <taxon>Neoptera</taxon>
        <taxon>Endopterygota</taxon>
        <taxon>Diptera</taxon>
        <taxon>Brachycera</taxon>
        <taxon>Muscomorpha</taxon>
        <taxon>Ephydroidea</taxon>
        <taxon>Drosophilidae</taxon>
        <taxon>Drosophila</taxon>
        <taxon>Sophophora</taxon>
    </lineage>
</organism>
<evidence type="ECO:0000259" key="5">
    <source>
        <dbReference type="PROSITE" id="PS51137"/>
    </source>
</evidence>
<dbReference type="GO" id="GO:0008316">
    <property type="term" value="F:structural constituent of vitelline membrane"/>
    <property type="evidence" value="ECO:0007669"/>
    <property type="project" value="EnsemblMetazoa"/>
</dbReference>
<dbReference type="OMA" id="CAQEAQA"/>
<dbReference type="Pfam" id="PF10542">
    <property type="entry name" value="Vitelline_membr"/>
    <property type="match status" value="1"/>
</dbReference>
<feature type="signal peptide" evidence="4">
    <location>
        <begin position="1"/>
        <end position="17"/>
    </location>
</feature>
<dbReference type="EMBL" id="CM002910">
    <property type="protein sequence ID" value="KMY89736.1"/>
    <property type="molecule type" value="Genomic_DNA"/>
</dbReference>
<reference evidence="6" key="2">
    <citation type="submission" date="2014-06" db="EMBL/GenBank/DDBJ databases">
        <authorList>
            <person name="Hu T."/>
            <person name="Eisen M.B."/>
            <person name="Thornton K.R."/>
            <person name="Andolfatto P."/>
        </authorList>
    </citation>
    <scope>NUCLEOTIDE SEQUENCE</scope>
    <source>
        <strain evidence="6">W501</strain>
    </source>
</reference>
<gene>
    <name evidence="6" type="primary">Dsim\GD22183</name>
    <name evidence="6" type="ORF">Dsimw501_GD22183</name>
</gene>
<dbReference type="Bgee" id="FBgn0193593">
    <property type="expression patterns" value="Expressed in adult organism and 2 other cell types or tissues"/>
</dbReference>
<dbReference type="GO" id="GO:0060388">
    <property type="term" value="C:vitelline envelope"/>
    <property type="evidence" value="ECO:0007669"/>
    <property type="project" value="EnsemblMetazoa"/>
</dbReference>
<dbReference type="GO" id="GO:0042600">
    <property type="term" value="C:egg chorion"/>
    <property type="evidence" value="ECO:0007669"/>
    <property type="project" value="EnsemblMetazoa"/>
</dbReference>
<evidence type="ECO:0000256" key="1">
    <source>
        <dbReference type="ARBA" id="ARBA00004613"/>
    </source>
</evidence>
<evidence type="ECO:0000256" key="3">
    <source>
        <dbReference type="ARBA" id="ARBA00022729"/>
    </source>
</evidence>
<dbReference type="PhylomeDB" id="A0A0J9R0Q7"/>
<reference evidence="6" key="1">
    <citation type="journal article" date="2013" name="Genome Res.">
        <title>A second-generation assembly of the Drosophila simulans genome provides new insights into patterns of lineage-specific divergence.</title>
        <authorList>
            <person name="Hu T.T."/>
            <person name="Eisen M.B."/>
            <person name="Thornton K.R."/>
            <person name="Andolfatto P."/>
        </authorList>
    </citation>
    <scope>NUCLEOTIDE SEQUENCE [LARGE SCALE GENOMIC DNA]</scope>
    <source>
        <strain evidence="6">W501</strain>
    </source>
</reference>
<dbReference type="Proteomes" id="UP000035880">
    <property type="component" value="Chromosome 2L"/>
</dbReference>
<dbReference type="GO" id="GO:0005615">
    <property type="term" value="C:extracellular space"/>
    <property type="evidence" value="ECO:0007669"/>
    <property type="project" value="EnsemblMetazoa"/>
</dbReference>
<dbReference type="OrthoDB" id="8062718at2759"/>
<feature type="chain" id="PRO_5005321097" description="VM domain-containing protein" evidence="4">
    <location>
        <begin position="18"/>
        <end position="118"/>
    </location>
</feature>
<name>A0A0J9R0Q7_DROSI</name>
<dbReference type="GO" id="GO:0007305">
    <property type="term" value="P:vitelline membrane formation involved in chorion-containing eggshell formation"/>
    <property type="evidence" value="ECO:0007669"/>
    <property type="project" value="EnsemblMetazoa"/>
</dbReference>
<reference evidence="6" key="3">
    <citation type="submission" date="2015-04" db="EMBL/GenBank/DDBJ databases">
        <authorList>
            <consortium name="FlyBase"/>
        </authorList>
    </citation>
    <scope>NUCLEOTIDE SEQUENCE</scope>
    <source>
        <strain evidence="6">W501</strain>
    </source>
</reference>
<feature type="domain" description="VM" evidence="5">
    <location>
        <begin position="36"/>
        <end position="75"/>
    </location>
</feature>
<dbReference type="PROSITE" id="PS51137">
    <property type="entry name" value="VM"/>
    <property type="match status" value="1"/>
</dbReference>
<dbReference type="InterPro" id="IPR013135">
    <property type="entry name" value="Vitelline_membr_Cys-rich-dom"/>
</dbReference>
<sequence>MKIVALTLVAFVALAGASCPYAAPAPAYPAPAAPSGYPAPPCPTNYLFSCQPNLAPAPCAQEAQAPAYGSAGAYTEQVPHYVGSPNREQVQQFHQRIGMAALMEELRGLGQGIQGQQY</sequence>
<dbReference type="KEGG" id="dsi:Dsimw501_GD22183"/>